<evidence type="ECO:0000259" key="5">
    <source>
        <dbReference type="PROSITE" id="PS51078"/>
    </source>
</evidence>
<keyword evidence="2" id="KW-0238">DNA-binding</keyword>
<dbReference type="eggNOG" id="COG1414">
    <property type="taxonomic scope" value="Bacteria"/>
</dbReference>
<dbReference type="OrthoDB" id="1634354at2"/>
<dbReference type="InterPro" id="IPR005471">
    <property type="entry name" value="Tscrpt_reg_IclR_N"/>
</dbReference>
<evidence type="ECO:0000313" key="7">
    <source>
        <dbReference type="Proteomes" id="UP000016568"/>
    </source>
</evidence>
<evidence type="ECO:0000313" key="6">
    <source>
        <dbReference type="EMBL" id="GAD50076.1"/>
    </source>
</evidence>
<evidence type="ECO:0000259" key="4">
    <source>
        <dbReference type="PROSITE" id="PS51077"/>
    </source>
</evidence>
<comment type="caution">
    <text evidence="6">The sequence shown here is derived from an EMBL/GenBank/DDBJ whole genome shotgun (WGS) entry which is preliminary data.</text>
</comment>
<dbReference type="PROSITE" id="PS51078">
    <property type="entry name" value="ICLR_ED"/>
    <property type="match status" value="1"/>
</dbReference>
<dbReference type="Pfam" id="PF01614">
    <property type="entry name" value="IclR_C"/>
    <property type="match status" value="1"/>
</dbReference>
<proteinExistence type="predicted"/>
<protein>
    <submittedName>
        <fullName evidence="6">Putative IclR family transcriptional regulator</fullName>
    </submittedName>
</protein>
<dbReference type="InterPro" id="IPR050707">
    <property type="entry name" value="HTH_MetabolicPath_Reg"/>
</dbReference>
<dbReference type="GO" id="GO:0003677">
    <property type="term" value="F:DNA binding"/>
    <property type="evidence" value="ECO:0007669"/>
    <property type="project" value="UniProtKB-KW"/>
</dbReference>
<dbReference type="InterPro" id="IPR036388">
    <property type="entry name" value="WH-like_DNA-bd_sf"/>
</dbReference>
<organism evidence="6 7">
    <name type="scientific">Caenibius tardaugens NBRC 16725</name>
    <dbReference type="NCBI Taxonomy" id="1219035"/>
    <lineage>
        <taxon>Bacteria</taxon>
        <taxon>Pseudomonadati</taxon>
        <taxon>Pseudomonadota</taxon>
        <taxon>Alphaproteobacteria</taxon>
        <taxon>Sphingomonadales</taxon>
        <taxon>Erythrobacteraceae</taxon>
        <taxon>Caenibius</taxon>
    </lineage>
</organism>
<evidence type="ECO:0000256" key="1">
    <source>
        <dbReference type="ARBA" id="ARBA00023015"/>
    </source>
</evidence>
<keyword evidence="3" id="KW-0804">Transcription</keyword>
<keyword evidence="1" id="KW-0805">Transcription regulation</keyword>
<feature type="domain" description="HTH iclR-type" evidence="4">
    <location>
        <begin position="3"/>
        <end position="66"/>
    </location>
</feature>
<dbReference type="SUPFAM" id="SSF46785">
    <property type="entry name" value="Winged helix' DNA-binding domain"/>
    <property type="match status" value="1"/>
</dbReference>
<dbReference type="GO" id="GO:0003700">
    <property type="term" value="F:DNA-binding transcription factor activity"/>
    <property type="evidence" value="ECO:0007669"/>
    <property type="project" value="TreeGrafter"/>
</dbReference>
<dbReference type="Gene3D" id="3.30.450.40">
    <property type="match status" value="1"/>
</dbReference>
<dbReference type="SUPFAM" id="SSF55781">
    <property type="entry name" value="GAF domain-like"/>
    <property type="match status" value="1"/>
</dbReference>
<dbReference type="SMART" id="SM00346">
    <property type="entry name" value="HTH_ICLR"/>
    <property type="match status" value="1"/>
</dbReference>
<dbReference type="Gene3D" id="1.10.10.10">
    <property type="entry name" value="Winged helix-like DNA-binding domain superfamily/Winged helix DNA-binding domain"/>
    <property type="match status" value="1"/>
</dbReference>
<dbReference type="KEGG" id="ntd:EGO55_06385"/>
<evidence type="ECO:0000256" key="3">
    <source>
        <dbReference type="ARBA" id="ARBA00023163"/>
    </source>
</evidence>
<reference evidence="6 7" key="1">
    <citation type="submission" date="2013-09" db="EMBL/GenBank/DDBJ databases">
        <title>Whole genome shotgun sequence of Novosphingobium tardaugens NBRC 16725.</title>
        <authorList>
            <person name="Isaki S."/>
            <person name="Hosoyama A."/>
            <person name="Tsuchikane K."/>
            <person name="Katsumata H."/>
            <person name="Ando Y."/>
            <person name="Yamazaki S."/>
            <person name="Fujita N."/>
        </authorList>
    </citation>
    <scope>NUCLEOTIDE SEQUENCE [LARGE SCALE GENOMIC DNA]</scope>
    <source>
        <strain evidence="6 7">NBRC 16725</strain>
    </source>
</reference>
<dbReference type="InterPro" id="IPR029016">
    <property type="entry name" value="GAF-like_dom_sf"/>
</dbReference>
<dbReference type="PANTHER" id="PTHR30136">
    <property type="entry name" value="HELIX-TURN-HELIX TRANSCRIPTIONAL REGULATOR, ICLR FAMILY"/>
    <property type="match status" value="1"/>
</dbReference>
<name>U2Y9R5_9SPHN</name>
<feature type="domain" description="IclR-ED" evidence="5">
    <location>
        <begin position="66"/>
        <end position="242"/>
    </location>
</feature>
<sequence>MKVRQAANVIELLEFFAERLRPATAAEIADALGWPRSSTFNLVTTLAELGYLYEPRARGGLYPTSRWLAMAQTISEVELLPQAVLRIVAQIAAETGETTLVATAAGLDAMVMHVVECAAPIRYFAAEGKRLPIHSCATGWALLSQMPRAQRKALYRRIVFEAYTAQSPRDADAVEALLDRGVARGYCLSDGEHSPHLVGVSVPLQIDGRQLAISVAGPQFRCLDRADAFAGIVKAAIAGLNP</sequence>
<gene>
    <name evidence="6" type="ORF">NT2_07_00760</name>
</gene>
<dbReference type="PROSITE" id="PS51077">
    <property type="entry name" value="HTH_ICLR"/>
    <property type="match status" value="1"/>
</dbReference>
<evidence type="ECO:0000256" key="2">
    <source>
        <dbReference type="ARBA" id="ARBA00023125"/>
    </source>
</evidence>
<dbReference type="PANTHER" id="PTHR30136:SF35">
    <property type="entry name" value="HTH-TYPE TRANSCRIPTIONAL REGULATOR RV1719"/>
    <property type="match status" value="1"/>
</dbReference>
<accession>U2Y9R5</accession>
<dbReference type="GO" id="GO:0045892">
    <property type="term" value="P:negative regulation of DNA-templated transcription"/>
    <property type="evidence" value="ECO:0007669"/>
    <property type="project" value="TreeGrafter"/>
</dbReference>
<dbReference type="AlphaFoldDB" id="U2Y9R5"/>
<keyword evidence="7" id="KW-1185">Reference proteome</keyword>
<dbReference type="InterPro" id="IPR014757">
    <property type="entry name" value="Tscrpt_reg_IclR_C"/>
</dbReference>
<dbReference type="Pfam" id="PF09339">
    <property type="entry name" value="HTH_IclR"/>
    <property type="match status" value="1"/>
</dbReference>
<dbReference type="InterPro" id="IPR036390">
    <property type="entry name" value="WH_DNA-bd_sf"/>
</dbReference>
<dbReference type="Proteomes" id="UP000016568">
    <property type="component" value="Unassembled WGS sequence"/>
</dbReference>
<dbReference type="RefSeq" id="WP_021690894.1">
    <property type="nucleotide sequence ID" value="NZ_BASZ01000007.1"/>
</dbReference>
<dbReference type="EMBL" id="BASZ01000007">
    <property type="protein sequence ID" value="GAD50076.1"/>
    <property type="molecule type" value="Genomic_DNA"/>
</dbReference>